<name>A0ABQ9YSF8_9CRUS</name>
<proteinExistence type="predicted"/>
<reference evidence="2 3" key="1">
    <citation type="journal article" date="2023" name="Nucleic Acids Res.">
        <title>The hologenome of Daphnia magna reveals possible DNA methylation and microbiome-mediated evolution of the host genome.</title>
        <authorList>
            <person name="Chaturvedi A."/>
            <person name="Li X."/>
            <person name="Dhandapani V."/>
            <person name="Marshall H."/>
            <person name="Kissane S."/>
            <person name="Cuenca-Cambronero M."/>
            <person name="Asole G."/>
            <person name="Calvet F."/>
            <person name="Ruiz-Romero M."/>
            <person name="Marangio P."/>
            <person name="Guigo R."/>
            <person name="Rago D."/>
            <person name="Mirbahai L."/>
            <person name="Eastwood N."/>
            <person name="Colbourne J.K."/>
            <person name="Zhou J."/>
            <person name="Mallon E."/>
            <person name="Orsini L."/>
        </authorList>
    </citation>
    <scope>NUCLEOTIDE SEQUENCE [LARGE SCALE GENOMIC DNA]</scope>
    <source>
        <strain evidence="2">LRV0_1</strain>
    </source>
</reference>
<organism evidence="2 3">
    <name type="scientific">Daphnia magna</name>
    <dbReference type="NCBI Taxonomy" id="35525"/>
    <lineage>
        <taxon>Eukaryota</taxon>
        <taxon>Metazoa</taxon>
        <taxon>Ecdysozoa</taxon>
        <taxon>Arthropoda</taxon>
        <taxon>Crustacea</taxon>
        <taxon>Branchiopoda</taxon>
        <taxon>Diplostraca</taxon>
        <taxon>Cladocera</taxon>
        <taxon>Anomopoda</taxon>
        <taxon>Daphniidae</taxon>
        <taxon>Daphnia</taxon>
    </lineage>
</organism>
<evidence type="ECO:0000256" key="1">
    <source>
        <dbReference type="SAM" id="MobiDB-lite"/>
    </source>
</evidence>
<evidence type="ECO:0000313" key="2">
    <source>
        <dbReference type="EMBL" id="KAK4003554.1"/>
    </source>
</evidence>
<protein>
    <submittedName>
        <fullName evidence="2">Uncharacterized protein</fullName>
    </submittedName>
</protein>
<sequence>MADAKENRKPPRKVLKSAKKDEFVSQQDAKTQKKKYTPSRKIGFKVMLEMAQRDLATSS</sequence>
<evidence type="ECO:0000313" key="3">
    <source>
        <dbReference type="Proteomes" id="UP001234178"/>
    </source>
</evidence>
<comment type="caution">
    <text evidence="2">The sequence shown here is derived from an EMBL/GenBank/DDBJ whole genome shotgun (WGS) entry which is preliminary data.</text>
</comment>
<gene>
    <name evidence="2" type="ORF">OUZ56_005311</name>
</gene>
<keyword evidence="3" id="KW-1185">Reference proteome</keyword>
<dbReference type="EMBL" id="JAOYFB010000001">
    <property type="protein sequence ID" value="KAK4003554.1"/>
    <property type="molecule type" value="Genomic_DNA"/>
</dbReference>
<dbReference type="Proteomes" id="UP001234178">
    <property type="component" value="Unassembled WGS sequence"/>
</dbReference>
<accession>A0ABQ9YSF8</accession>
<feature type="region of interest" description="Disordered" evidence="1">
    <location>
        <begin position="1"/>
        <end position="37"/>
    </location>
</feature>